<evidence type="ECO:0000256" key="8">
    <source>
        <dbReference type="ARBA" id="ARBA00023136"/>
    </source>
</evidence>
<dbReference type="Gene3D" id="1.20.1070.10">
    <property type="entry name" value="Rhodopsin 7-helix transmembrane proteins"/>
    <property type="match status" value="1"/>
</dbReference>
<keyword evidence="8 11" id="KW-0472">Membrane</keyword>
<keyword evidence="2" id="KW-1003">Cell membrane</keyword>
<proteinExistence type="predicted"/>
<dbReference type="InParanoid" id="A0A6I8Q8L5"/>
<sequence>MVPENKTSVSDFVLLGLTDQTRLQIILFVCILIIYLLNLTGNFLIMLLIISDPTLHIPMYFFLWNLAFIDICYSSVVVPKMLSDLLSTKRTISFIGCISQIHFFHFLGSSEVMLFSAMSYDRYVAIQNPLRYSSIMNIRLCLQLSLGCLMLGFFHSLLHTLLIAKLPFCGPDVINHFFCDIKPLLKLACTDTSLNFYIIGSVFGLPAFILTLSSYVCIVSTIMKIHSAQGRWKTFSTCVSHLTVVIIFYGTLLIVYMSPITYYSSAKAKSLSLLYTVLIPLCNPLIYTLRNKDVKLSLWKLFNPCLKRKYSL</sequence>
<feature type="domain" description="G-protein coupled receptors family 1 profile" evidence="12">
    <location>
        <begin position="41"/>
        <end position="287"/>
    </location>
</feature>
<dbReference type="SUPFAM" id="SSF81321">
    <property type="entry name" value="Family A G protein-coupled receptor-like"/>
    <property type="match status" value="1"/>
</dbReference>
<keyword evidence="5" id="KW-0552">Olfaction</keyword>
<evidence type="ECO:0000256" key="6">
    <source>
        <dbReference type="ARBA" id="ARBA00022989"/>
    </source>
</evidence>
<reference evidence="13" key="1">
    <citation type="journal article" date="2010" name="Science">
        <title>The genome of the Western clawed frog Xenopus tropicalis.</title>
        <authorList>
            <person name="Hellsten U."/>
            <person name="Harland R.M."/>
            <person name="Gilchrist M.J."/>
            <person name="Hendrix D."/>
            <person name="Jurka J."/>
            <person name="Kapitonov V."/>
            <person name="Ovcharenko I."/>
            <person name="Putnam N.H."/>
            <person name="Shu S."/>
            <person name="Taher L."/>
            <person name="Blitz I.L."/>
            <person name="Blumberg B."/>
            <person name="Dichmann D.S."/>
            <person name="Dubchak I."/>
            <person name="Amaya E."/>
            <person name="Detter J.C."/>
            <person name="Fletcher R."/>
            <person name="Gerhard D.S."/>
            <person name="Goodstein D."/>
            <person name="Graves T."/>
            <person name="Grigoriev I.V."/>
            <person name="Grimwood J."/>
            <person name="Kawashima T."/>
            <person name="Lindquist E."/>
            <person name="Lucas S.M."/>
            <person name="Mead P.E."/>
            <person name="Mitros T."/>
            <person name="Ogino H."/>
            <person name="Ohta Y."/>
            <person name="Poliakov A.V."/>
            <person name="Pollet N."/>
            <person name="Robert J."/>
            <person name="Salamov A."/>
            <person name="Sater A.K."/>
            <person name="Schmutz J."/>
            <person name="Terry A."/>
            <person name="Vize P.D."/>
            <person name="Warren W.C."/>
            <person name="Wells D."/>
            <person name="Wills A."/>
            <person name="Wilson R.K."/>
            <person name="Zimmerman L.B."/>
            <person name="Zorn A.M."/>
            <person name="Grainger R."/>
            <person name="Grammer T."/>
            <person name="Khokha M.K."/>
            <person name="Richardson P.M."/>
            <person name="Rokhsar D.S."/>
        </authorList>
    </citation>
    <scope>NUCLEOTIDE SEQUENCE [LARGE SCALE GENOMIC DNA]</scope>
    <source>
        <strain evidence="13">Nigerian</strain>
    </source>
</reference>
<evidence type="ECO:0000259" key="12">
    <source>
        <dbReference type="PROSITE" id="PS50262"/>
    </source>
</evidence>
<feature type="transmembrane region" description="Helical" evidence="11">
    <location>
        <begin position="62"/>
        <end position="82"/>
    </location>
</feature>
<feature type="transmembrane region" description="Helical" evidence="11">
    <location>
        <begin position="140"/>
        <end position="158"/>
    </location>
</feature>
<dbReference type="InterPro" id="IPR017452">
    <property type="entry name" value="GPCR_Rhodpsn_7TM"/>
</dbReference>
<evidence type="ECO:0000256" key="3">
    <source>
        <dbReference type="ARBA" id="ARBA00022606"/>
    </source>
</evidence>
<evidence type="ECO:0000256" key="10">
    <source>
        <dbReference type="ARBA" id="ARBA00023224"/>
    </source>
</evidence>
<dbReference type="InterPro" id="IPR000276">
    <property type="entry name" value="GPCR_Rhodpsn"/>
</dbReference>
<dbReference type="PROSITE" id="PS50262">
    <property type="entry name" value="G_PROTEIN_RECEP_F1_2"/>
    <property type="match status" value="1"/>
</dbReference>
<evidence type="ECO:0000256" key="7">
    <source>
        <dbReference type="ARBA" id="ARBA00023040"/>
    </source>
</evidence>
<keyword evidence="3" id="KW-0716">Sensory transduction</keyword>
<feature type="transmembrane region" description="Helical" evidence="11">
    <location>
        <begin position="270"/>
        <end position="289"/>
    </location>
</feature>
<dbReference type="AlphaFoldDB" id="A0A6I8Q8L5"/>
<dbReference type="GO" id="GO:0004930">
    <property type="term" value="F:G protein-coupled receptor activity"/>
    <property type="evidence" value="ECO:0007669"/>
    <property type="project" value="UniProtKB-KW"/>
</dbReference>
<dbReference type="Pfam" id="PF13853">
    <property type="entry name" value="7tm_4"/>
    <property type="match status" value="1"/>
</dbReference>
<keyword evidence="9" id="KW-0675">Receptor</keyword>
<dbReference type="PRINTS" id="PR00237">
    <property type="entry name" value="GPCRRHODOPSN"/>
</dbReference>
<evidence type="ECO:0000256" key="9">
    <source>
        <dbReference type="ARBA" id="ARBA00023170"/>
    </source>
</evidence>
<feature type="transmembrane region" description="Helical" evidence="11">
    <location>
        <begin position="25"/>
        <end position="50"/>
    </location>
</feature>
<protein>
    <recommendedName>
        <fullName evidence="12">G-protein coupled receptors family 1 profile domain-containing protein</fullName>
    </recommendedName>
</protein>
<dbReference type="CDD" id="cd13954">
    <property type="entry name" value="7tmA_OR"/>
    <property type="match status" value="1"/>
</dbReference>
<comment type="subcellular location">
    <subcellularLocation>
        <location evidence="1">Cell membrane</location>
        <topology evidence="1">Multi-pass membrane protein</topology>
    </subcellularLocation>
</comment>
<reference evidence="13" key="2">
    <citation type="submission" date="2020-05" db="UniProtKB">
        <authorList>
            <consortium name="Ensembl"/>
        </authorList>
    </citation>
    <scope>IDENTIFICATION</scope>
</reference>
<keyword evidence="4 11" id="KW-0812">Transmembrane</keyword>
<name>A0A6I8Q8L5_XENTR</name>
<dbReference type="InterPro" id="IPR000725">
    <property type="entry name" value="Olfact_rcpt"/>
</dbReference>
<dbReference type="GeneTree" id="ENSGT01140000282524"/>
<dbReference type="GO" id="GO:0005886">
    <property type="term" value="C:plasma membrane"/>
    <property type="evidence" value="ECO:0007669"/>
    <property type="project" value="UniProtKB-SubCell"/>
</dbReference>
<dbReference type="PRINTS" id="PR00245">
    <property type="entry name" value="OLFACTORYR"/>
</dbReference>
<evidence type="ECO:0000256" key="1">
    <source>
        <dbReference type="ARBA" id="ARBA00004651"/>
    </source>
</evidence>
<dbReference type="FunFam" id="1.20.1070.10:FF:000001">
    <property type="entry name" value="Olfactory receptor"/>
    <property type="match status" value="1"/>
</dbReference>
<keyword evidence="6 11" id="KW-1133">Transmembrane helix</keyword>
<accession>A0A6I8Q8L5</accession>
<organism evidence="13">
    <name type="scientific">Xenopus tropicalis</name>
    <name type="common">Western clawed frog</name>
    <name type="synonym">Silurana tropicalis</name>
    <dbReference type="NCBI Taxonomy" id="8364"/>
    <lineage>
        <taxon>Eukaryota</taxon>
        <taxon>Metazoa</taxon>
        <taxon>Chordata</taxon>
        <taxon>Craniata</taxon>
        <taxon>Vertebrata</taxon>
        <taxon>Euteleostomi</taxon>
        <taxon>Amphibia</taxon>
        <taxon>Batrachia</taxon>
        <taxon>Anura</taxon>
        <taxon>Pipoidea</taxon>
        <taxon>Pipidae</taxon>
        <taxon>Xenopodinae</taxon>
        <taxon>Xenopus</taxon>
        <taxon>Silurana</taxon>
    </lineage>
</organism>
<evidence type="ECO:0000256" key="5">
    <source>
        <dbReference type="ARBA" id="ARBA00022725"/>
    </source>
</evidence>
<dbReference type="Ensembl" id="ENSXETT00000081542">
    <property type="protein sequence ID" value="ENSXETP00000065897"/>
    <property type="gene ID" value="ENSXETG00000039263"/>
</dbReference>
<keyword evidence="10" id="KW-0807">Transducer</keyword>
<evidence type="ECO:0000256" key="4">
    <source>
        <dbReference type="ARBA" id="ARBA00022692"/>
    </source>
</evidence>
<dbReference type="InterPro" id="IPR050516">
    <property type="entry name" value="Olfactory_GPCR"/>
</dbReference>
<evidence type="ECO:0000256" key="2">
    <source>
        <dbReference type="ARBA" id="ARBA00022475"/>
    </source>
</evidence>
<feature type="transmembrane region" description="Helical" evidence="11">
    <location>
        <begin position="194"/>
        <end position="218"/>
    </location>
</feature>
<dbReference type="GO" id="GO:0004984">
    <property type="term" value="F:olfactory receptor activity"/>
    <property type="evidence" value="ECO:0007669"/>
    <property type="project" value="InterPro"/>
</dbReference>
<keyword evidence="7" id="KW-0297">G-protein coupled receptor</keyword>
<feature type="transmembrane region" description="Helical" evidence="11">
    <location>
        <begin position="239"/>
        <end position="258"/>
    </location>
</feature>
<dbReference type="PANTHER" id="PTHR26452">
    <property type="entry name" value="OLFACTORY RECEPTOR"/>
    <property type="match status" value="1"/>
</dbReference>
<evidence type="ECO:0000313" key="13">
    <source>
        <dbReference type="Ensembl" id="ENSXETP00000065897"/>
    </source>
</evidence>
<evidence type="ECO:0000256" key="11">
    <source>
        <dbReference type="SAM" id="Phobius"/>
    </source>
</evidence>